<dbReference type="RefSeq" id="WP_194449017.1">
    <property type="nucleotide sequence ID" value="NZ_CP063849.1"/>
</dbReference>
<feature type="domain" description="HTH araC/xylS-type" evidence="5">
    <location>
        <begin position="175"/>
        <end position="273"/>
    </location>
</feature>
<proteinExistence type="predicted"/>
<evidence type="ECO:0000256" key="4">
    <source>
        <dbReference type="ARBA" id="ARBA00023163"/>
    </source>
</evidence>
<dbReference type="SUPFAM" id="SSF51215">
    <property type="entry name" value="Regulatory protein AraC"/>
    <property type="match status" value="1"/>
</dbReference>
<dbReference type="SUPFAM" id="SSF46689">
    <property type="entry name" value="Homeodomain-like"/>
    <property type="match status" value="2"/>
</dbReference>
<dbReference type="InterPro" id="IPR009057">
    <property type="entry name" value="Homeodomain-like_sf"/>
</dbReference>
<dbReference type="PROSITE" id="PS51257">
    <property type="entry name" value="PROKAR_LIPOPROTEIN"/>
    <property type="match status" value="1"/>
</dbReference>
<evidence type="ECO:0000259" key="5">
    <source>
        <dbReference type="PROSITE" id="PS01124"/>
    </source>
</evidence>
<gene>
    <name evidence="6" type="ORF">IRI77_32060</name>
</gene>
<keyword evidence="1" id="KW-0805">Transcription regulation</keyword>
<dbReference type="PROSITE" id="PS00041">
    <property type="entry name" value="HTH_ARAC_FAMILY_1"/>
    <property type="match status" value="1"/>
</dbReference>
<keyword evidence="7" id="KW-1185">Reference proteome</keyword>
<dbReference type="InterPro" id="IPR003313">
    <property type="entry name" value="AraC-bd"/>
</dbReference>
<dbReference type="InterPro" id="IPR018060">
    <property type="entry name" value="HTH_AraC"/>
</dbReference>
<dbReference type="PRINTS" id="PR00032">
    <property type="entry name" value="HTHARAC"/>
</dbReference>
<dbReference type="Pfam" id="PF02311">
    <property type="entry name" value="AraC_binding"/>
    <property type="match status" value="1"/>
</dbReference>
<evidence type="ECO:0000313" key="6">
    <source>
        <dbReference type="EMBL" id="QOY87348.1"/>
    </source>
</evidence>
<organism evidence="6 7">
    <name type="scientific">Paludibaculum fermentans</name>
    <dbReference type="NCBI Taxonomy" id="1473598"/>
    <lineage>
        <taxon>Bacteria</taxon>
        <taxon>Pseudomonadati</taxon>
        <taxon>Acidobacteriota</taxon>
        <taxon>Terriglobia</taxon>
        <taxon>Bryobacterales</taxon>
        <taxon>Bryobacteraceae</taxon>
        <taxon>Paludibaculum</taxon>
    </lineage>
</organism>
<dbReference type="InterPro" id="IPR018062">
    <property type="entry name" value="HTH_AraC-typ_CS"/>
</dbReference>
<dbReference type="AlphaFoldDB" id="A0A7S7NPE0"/>
<dbReference type="KEGG" id="pfer:IRI77_32060"/>
<dbReference type="PANTHER" id="PTHR46796">
    <property type="entry name" value="HTH-TYPE TRANSCRIPTIONAL ACTIVATOR RHAS-RELATED"/>
    <property type="match status" value="1"/>
</dbReference>
<dbReference type="EMBL" id="CP063849">
    <property type="protein sequence ID" value="QOY87348.1"/>
    <property type="molecule type" value="Genomic_DNA"/>
</dbReference>
<reference evidence="6 7" key="1">
    <citation type="submission" date="2020-10" db="EMBL/GenBank/DDBJ databases">
        <title>Complete genome sequence of Paludibaculum fermentans P105T, a facultatively anaerobic acidobacterium capable of dissimilatory Fe(III) reduction.</title>
        <authorList>
            <person name="Dedysh S.N."/>
            <person name="Beletsky A.V."/>
            <person name="Kulichevskaya I.S."/>
            <person name="Mardanov A.V."/>
            <person name="Ravin N.V."/>
        </authorList>
    </citation>
    <scope>NUCLEOTIDE SEQUENCE [LARGE SCALE GENOMIC DNA]</scope>
    <source>
        <strain evidence="6 7">P105</strain>
    </source>
</reference>
<dbReference type="Proteomes" id="UP000593892">
    <property type="component" value="Chromosome"/>
</dbReference>
<dbReference type="InterPro" id="IPR037923">
    <property type="entry name" value="HTH-like"/>
</dbReference>
<keyword evidence="2" id="KW-0238">DNA-binding</keyword>
<evidence type="ECO:0000256" key="3">
    <source>
        <dbReference type="ARBA" id="ARBA00023159"/>
    </source>
</evidence>
<dbReference type="GO" id="GO:0003700">
    <property type="term" value="F:DNA-binding transcription factor activity"/>
    <property type="evidence" value="ECO:0007669"/>
    <property type="project" value="InterPro"/>
</dbReference>
<evidence type="ECO:0000256" key="1">
    <source>
        <dbReference type="ARBA" id="ARBA00023015"/>
    </source>
</evidence>
<evidence type="ECO:0000256" key="2">
    <source>
        <dbReference type="ARBA" id="ARBA00023125"/>
    </source>
</evidence>
<name>A0A7S7NPE0_PALFE</name>
<dbReference type="GO" id="GO:0043565">
    <property type="term" value="F:sequence-specific DNA binding"/>
    <property type="evidence" value="ECO:0007669"/>
    <property type="project" value="InterPro"/>
</dbReference>
<dbReference type="InterPro" id="IPR020449">
    <property type="entry name" value="Tscrpt_reg_AraC-type_HTH"/>
</dbReference>
<protein>
    <submittedName>
        <fullName evidence="6">AraC family transcriptional regulator</fullName>
    </submittedName>
</protein>
<dbReference type="Gene3D" id="1.10.10.60">
    <property type="entry name" value="Homeodomain-like"/>
    <property type="match status" value="2"/>
</dbReference>
<dbReference type="PROSITE" id="PS01124">
    <property type="entry name" value="HTH_ARAC_FAMILY_2"/>
    <property type="match status" value="1"/>
</dbReference>
<keyword evidence="3" id="KW-0010">Activator</keyword>
<dbReference type="InterPro" id="IPR050204">
    <property type="entry name" value="AraC_XylS_family_regulators"/>
</dbReference>
<dbReference type="Pfam" id="PF12833">
    <property type="entry name" value="HTH_18"/>
    <property type="match status" value="1"/>
</dbReference>
<dbReference type="SMART" id="SM00342">
    <property type="entry name" value="HTH_ARAC"/>
    <property type="match status" value="1"/>
</dbReference>
<evidence type="ECO:0000313" key="7">
    <source>
        <dbReference type="Proteomes" id="UP000593892"/>
    </source>
</evidence>
<keyword evidence="4" id="KW-0804">Transcription</keyword>
<sequence>MDPRAAFVLPHGQFLGACASKREAGGFALSELTPTVPAEEVARHTHEDAHLVLLLDGTYISTAAKAPPLCRPPLLIYNPPGTTHRDRFHALDGRFLTISVSGESLQRIRQFLEPLDQPTAFRSGPPLQLAQRLFHECRQWDQVSPLAAEGLCLELMAEMARAADRPHRQPPSWLKTARDLIHDRCAENIGVSEIAQAVGVHPVHLARTFREFYQCTPGDYLRHCRLEHAAGLLRRHAQPIAEIALDAGFADQSHFSKAFRKAFAVSPSEYRRAHVAR</sequence>
<accession>A0A7S7NPE0</accession>